<sequence length="127" mass="14896">MKESVRIFRFAVIGTLNALITAFVIWLMMDELSYDYIPANITAYVVAQIHNFIWSKYWIFPIENKKNNIWKQMLFFCSAFGLAYSAQFLFLVTLVECGDVNEYLAQFLGLFIYGTVNFIVNKKLTFR</sequence>
<dbReference type="EMBL" id="JGCY01000077">
    <property type="protein sequence ID" value="EXY76877.1"/>
    <property type="molecule type" value="Genomic_DNA"/>
</dbReference>
<evidence type="ECO:0000256" key="4">
    <source>
        <dbReference type="ARBA" id="ARBA00022989"/>
    </source>
</evidence>
<dbReference type="Pfam" id="PF04138">
    <property type="entry name" value="GtrA_DPMS_TM"/>
    <property type="match status" value="1"/>
</dbReference>
<dbReference type="Proteomes" id="UP000020529">
    <property type="component" value="Unassembled WGS sequence"/>
</dbReference>
<dbReference type="PANTHER" id="PTHR38459:SF1">
    <property type="entry name" value="PROPHAGE BACTOPRENOL-LINKED GLUCOSE TRANSLOCASE HOMOLOG"/>
    <property type="match status" value="1"/>
</dbReference>
<dbReference type="PATRIC" id="fig|1339315.3.peg.210"/>
<proteinExistence type="inferred from homology"/>
<evidence type="ECO:0000256" key="5">
    <source>
        <dbReference type="ARBA" id="ARBA00023136"/>
    </source>
</evidence>
<dbReference type="AlphaFoldDB" id="A0A015T2W7"/>
<dbReference type="RefSeq" id="WP_005803559.1">
    <property type="nucleotide sequence ID" value="NZ_JGCY01000077.1"/>
</dbReference>
<dbReference type="InterPro" id="IPR051401">
    <property type="entry name" value="GtrA_CellWall_Glycosyl"/>
</dbReference>
<feature type="transmembrane region" description="Helical" evidence="6">
    <location>
        <begin position="72"/>
        <end position="91"/>
    </location>
</feature>
<evidence type="ECO:0000313" key="8">
    <source>
        <dbReference type="EMBL" id="EXY76877.1"/>
    </source>
</evidence>
<dbReference type="PANTHER" id="PTHR38459">
    <property type="entry name" value="PROPHAGE BACTOPRENOL-LINKED GLUCOSE TRANSLOCASE HOMOLOG"/>
    <property type="match status" value="1"/>
</dbReference>
<evidence type="ECO:0000256" key="1">
    <source>
        <dbReference type="ARBA" id="ARBA00004141"/>
    </source>
</evidence>
<keyword evidence="5 6" id="KW-0472">Membrane</keyword>
<comment type="subcellular location">
    <subcellularLocation>
        <location evidence="1">Membrane</location>
        <topology evidence="1">Multi-pass membrane protein</topology>
    </subcellularLocation>
</comment>
<feature type="transmembrane region" description="Helical" evidence="6">
    <location>
        <begin position="41"/>
        <end position="60"/>
    </location>
</feature>
<comment type="similarity">
    <text evidence="2">Belongs to the GtrA family.</text>
</comment>
<evidence type="ECO:0000313" key="9">
    <source>
        <dbReference type="Proteomes" id="UP000020529"/>
    </source>
</evidence>
<gene>
    <name evidence="8" type="ORF">M124_4224</name>
</gene>
<reference evidence="8 9" key="1">
    <citation type="submission" date="2014-02" db="EMBL/GenBank/DDBJ databases">
        <authorList>
            <person name="Sears C."/>
            <person name="Carroll K."/>
            <person name="Sack B.R."/>
            <person name="Qadri F."/>
            <person name="Myers L.L."/>
            <person name="Chung G.-T."/>
            <person name="Escheverria P."/>
            <person name="Fraser C.M."/>
            <person name="Sadzewicz L."/>
            <person name="Shefchek K.A."/>
            <person name="Tallon L."/>
            <person name="Das S.P."/>
            <person name="Daugherty S."/>
            <person name="Mongodin E.F."/>
        </authorList>
    </citation>
    <scope>NUCLEOTIDE SEQUENCE [LARGE SCALE GENOMIC DNA]</scope>
    <source>
        <strain evidence="9">3988T(B)14</strain>
    </source>
</reference>
<organism evidence="8 9">
    <name type="scientific">Bacteroides fragilis str. 3988T(B)14</name>
    <dbReference type="NCBI Taxonomy" id="1339315"/>
    <lineage>
        <taxon>Bacteria</taxon>
        <taxon>Pseudomonadati</taxon>
        <taxon>Bacteroidota</taxon>
        <taxon>Bacteroidia</taxon>
        <taxon>Bacteroidales</taxon>
        <taxon>Bacteroidaceae</taxon>
        <taxon>Bacteroides</taxon>
    </lineage>
</organism>
<evidence type="ECO:0000259" key="7">
    <source>
        <dbReference type="Pfam" id="PF04138"/>
    </source>
</evidence>
<keyword evidence="3 6" id="KW-0812">Transmembrane</keyword>
<protein>
    <submittedName>
        <fullName evidence="8">GtrA-like family protein</fullName>
    </submittedName>
</protein>
<evidence type="ECO:0000256" key="2">
    <source>
        <dbReference type="ARBA" id="ARBA00009399"/>
    </source>
</evidence>
<dbReference type="GO" id="GO:0000271">
    <property type="term" value="P:polysaccharide biosynthetic process"/>
    <property type="evidence" value="ECO:0007669"/>
    <property type="project" value="InterPro"/>
</dbReference>
<keyword evidence="4 6" id="KW-1133">Transmembrane helix</keyword>
<feature type="transmembrane region" description="Helical" evidence="6">
    <location>
        <begin position="7"/>
        <end position="29"/>
    </location>
</feature>
<evidence type="ECO:0000256" key="3">
    <source>
        <dbReference type="ARBA" id="ARBA00022692"/>
    </source>
</evidence>
<feature type="transmembrane region" description="Helical" evidence="6">
    <location>
        <begin position="103"/>
        <end position="120"/>
    </location>
</feature>
<comment type="caution">
    <text evidence="8">The sequence shown here is derived from an EMBL/GenBank/DDBJ whole genome shotgun (WGS) entry which is preliminary data.</text>
</comment>
<accession>A0A015T2W7</accession>
<dbReference type="InterPro" id="IPR007267">
    <property type="entry name" value="GtrA_DPMS_TM"/>
</dbReference>
<evidence type="ECO:0000256" key="6">
    <source>
        <dbReference type="SAM" id="Phobius"/>
    </source>
</evidence>
<dbReference type="GO" id="GO:0005886">
    <property type="term" value="C:plasma membrane"/>
    <property type="evidence" value="ECO:0007669"/>
    <property type="project" value="TreeGrafter"/>
</dbReference>
<feature type="domain" description="GtrA/DPMS transmembrane" evidence="7">
    <location>
        <begin position="9"/>
        <end position="126"/>
    </location>
</feature>
<name>A0A015T2W7_BACFG</name>